<dbReference type="Proteomes" id="UP000043107">
    <property type="component" value="Unassembled WGS sequence"/>
</dbReference>
<comment type="caution">
    <text evidence="3">The sequence shown here is derived from an EMBL/GenBank/DDBJ whole genome shotgun (WGS) entry which is preliminary data.</text>
</comment>
<evidence type="ECO:0000313" key="4">
    <source>
        <dbReference type="Proteomes" id="UP000043107"/>
    </source>
</evidence>
<dbReference type="Pfam" id="PF03976">
    <property type="entry name" value="PPK2"/>
    <property type="match status" value="1"/>
</dbReference>
<dbReference type="PANTHER" id="PTHR34383:SF3">
    <property type="entry name" value="POLYPHOSPHATE:AMP PHOSPHOTRANSFERASE"/>
    <property type="match status" value="1"/>
</dbReference>
<dbReference type="InterPro" id="IPR022300">
    <property type="entry name" value="PPK2-rel_1"/>
</dbReference>
<sequence length="361" mass="40911">MAKDDDRTNKPEEAGKWGTAGKSSGKNNKNGKGKESKTDRRIDKVLQLAADSIDTIDSSASVPERLARAAKSSELLSAVWSLPPAQRLMFHHGMQVTDVEGDSTPGFDGNKEDAEKFISISASEIARYQRLMYANGVKGSTRRLLIVLQGMDASGKGGIVRHVFSQGDPMGIHYHGFGKPTAEELDHDFLWRVKRELPKPGWIAVFDRSHYEDVVMPHVYGTYPEDVWRARYDQINDFERELAASGCAILKIFLVVSQEEQKKHFLGRLDDPTKFWKFDISDLEARDRWDEYMFAWQEVFEKTSTAAAPWYLVPADNRWYSRAVVSELLRTTLKNMNMTWPPLEPEVDPDEVRRRLAGGAA</sequence>
<dbReference type="Gene3D" id="3.40.50.300">
    <property type="entry name" value="P-loop containing nucleotide triphosphate hydrolases"/>
    <property type="match status" value="1"/>
</dbReference>
<evidence type="ECO:0000256" key="1">
    <source>
        <dbReference type="SAM" id="MobiDB-lite"/>
    </source>
</evidence>
<feature type="compositionally biased region" description="Basic and acidic residues" evidence="1">
    <location>
        <begin position="32"/>
        <end position="42"/>
    </location>
</feature>
<feature type="domain" description="Polyphosphate kinase-2-related" evidence="2">
    <location>
        <begin position="120"/>
        <end position="338"/>
    </location>
</feature>
<evidence type="ECO:0000313" key="3">
    <source>
        <dbReference type="EMBL" id="CEE99732.1"/>
    </source>
</evidence>
<accession>A0ABP1X4S7</accession>
<dbReference type="InterPro" id="IPR022488">
    <property type="entry name" value="PPK2-related"/>
</dbReference>
<dbReference type="PANTHER" id="PTHR34383">
    <property type="entry name" value="POLYPHOSPHATE:AMP PHOSPHOTRANSFERASE-RELATED"/>
    <property type="match status" value="1"/>
</dbReference>
<evidence type="ECO:0000259" key="2">
    <source>
        <dbReference type="Pfam" id="PF03976"/>
    </source>
</evidence>
<dbReference type="GO" id="GO:0016301">
    <property type="term" value="F:kinase activity"/>
    <property type="evidence" value="ECO:0007669"/>
    <property type="project" value="UniProtKB-KW"/>
</dbReference>
<keyword evidence="4" id="KW-1185">Reference proteome</keyword>
<keyword evidence="3" id="KW-0418">Kinase</keyword>
<gene>
    <name evidence="3" type="ORF">BLIC_c00786</name>
</gene>
<feature type="compositionally biased region" description="Low complexity" evidence="1">
    <location>
        <begin position="21"/>
        <end position="30"/>
    </location>
</feature>
<protein>
    <submittedName>
        <fullName evidence="3">Polyphosphate kinase 2 (PPK2)</fullName>
    </submittedName>
</protein>
<feature type="compositionally biased region" description="Basic and acidic residues" evidence="1">
    <location>
        <begin position="1"/>
        <end position="15"/>
    </location>
</feature>
<reference evidence="3 4" key="1">
    <citation type="submission" date="2014-09" db="EMBL/GenBank/DDBJ databases">
        <authorList>
            <person name="Bertelli C."/>
        </authorList>
    </citation>
    <scope>NUCLEOTIDE SEQUENCE [LARGE SCALE GENOMIC DNA]</scope>
    <source>
        <strain evidence="3 4">BIC1401111250</strain>
    </source>
</reference>
<feature type="region of interest" description="Disordered" evidence="1">
    <location>
        <begin position="1"/>
        <end position="42"/>
    </location>
</feature>
<name>A0ABP1X4S7_BIFLI</name>
<keyword evidence="3" id="KW-0808">Transferase</keyword>
<proteinExistence type="predicted"/>
<dbReference type="NCBIfam" id="TIGR03709">
    <property type="entry name" value="PPK2_rel_1"/>
    <property type="match status" value="1"/>
</dbReference>
<organism evidence="3 4">
    <name type="scientific">Bifidobacterium longum subsp. infantis</name>
    <dbReference type="NCBI Taxonomy" id="1682"/>
    <lineage>
        <taxon>Bacteria</taxon>
        <taxon>Bacillati</taxon>
        <taxon>Actinomycetota</taxon>
        <taxon>Actinomycetes</taxon>
        <taxon>Bifidobacteriales</taxon>
        <taxon>Bifidobacteriaceae</taxon>
        <taxon>Bifidobacterium</taxon>
    </lineage>
</organism>
<dbReference type="RefSeq" id="WP_012577104.1">
    <property type="nucleotide sequence ID" value="NZ_CBCRZZ010000005.1"/>
</dbReference>
<dbReference type="SUPFAM" id="SSF52540">
    <property type="entry name" value="P-loop containing nucleoside triphosphate hydrolases"/>
    <property type="match status" value="1"/>
</dbReference>
<dbReference type="EMBL" id="CCWP01000018">
    <property type="protein sequence ID" value="CEE99732.1"/>
    <property type="molecule type" value="Genomic_DNA"/>
</dbReference>
<dbReference type="InterPro" id="IPR027417">
    <property type="entry name" value="P-loop_NTPase"/>
</dbReference>